<protein>
    <submittedName>
        <fullName evidence="2">RHS repeat-associated core domain-containing protein</fullName>
    </submittedName>
</protein>
<evidence type="ECO:0000313" key="3">
    <source>
        <dbReference type="Proteomes" id="UP000094741"/>
    </source>
</evidence>
<evidence type="ECO:0000313" key="2">
    <source>
        <dbReference type="EMBL" id="OEE31241.1"/>
    </source>
</evidence>
<dbReference type="EMBL" id="AJYQ02000128">
    <property type="protein sequence ID" value="OEE31241.1"/>
    <property type="molecule type" value="Genomic_DNA"/>
</dbReference>
<sequence>MMEDNLNTLFRQILTPKIADKNRVRTSNNDHGLVDRHGQPLKKYKQQKDAIITRSEQDKWIVTDIKNLDSRPSEISRRDFLHNSLLLMCGSLLPMPGSSALASPQTMLFESKILQRNMLGFHGERMDPSTGLYPMGQGYRWYNPVLRRFCQYDRNASPFGVGGGNGYAFAMNNPIGITDPSGHGVIAAIIAFISSVIASVGSAISATAGAVTGAVSYVGSVAGAYAASASYLAGATGATAASVGSFTTIATKAIIYTGLASGLAEGFRASAGAIALASGASDETAQLAEDITYNIFAAAFFFTVALLPIKSTATTAVKVAGQLGRAAGSLGVASQIVSATGGAIGSSNSLTASKLTQAALWLGAIADTLVLASSPLASLKVAKSGGKYNLESMKTSYTYRVKPKSNGNKKQSLSNTVERYSTIGVNALESAATNLAVAGYYGQDSTMNKASMTMTVFNHGTMASLNRKQLANKTTKREFLKEGLRTVRIGYKGSWALNAHLPLHEEAFYGRDE</sequence>
<keyword evidence="1" id="KW-0812">Transmembrane</keyword>
<dbReference type="NCBIfam" id="TIGR03696">
    <property type="entry name" value="Rhs_assc_core"/>
    <property type="match status" value="1"/>
</dbReference>
<name>A0A1E5BAZ0_9VIBR</name>
<dbReference type="InterPro" id="IPR022385">
    <property type="entry name" value="Rhs_assc_core"/>
</dbReference>
<gene>
    <name evidence="2" type="ORF">A1QO_14060</name>
</gene>
<evidence type="ECO:0000256" key="1">
    <source>
        <dbReference type="SAM" id="Phobius"/>
    </source>
</evidence>
<keyword evidence="1" id="KW-1133">Transmembrane helix</keyword>
<comment type="caution">
    <text evidence="2">The sequence shown here is derived from an EMBL/GenBank/DDBJ whole genome shotgun (WGS) entry which is preliminary data.</text>
</comment>
<accession>A0A1E5BAZ0</accession>
<feature type="transmembrane region" description="Helical" evidence="1">
    <location>
        <begin position="291"/>
        <end position="309"/>
    </location>
</feature>
<dbReference type="STRING" id="1187848.A1QO_14060"/>
<dbReference type="RefSeq" id="WP_017040358.1">
    <property type="nucleotide sequence ID" value="NZ_AJYQ02000128.1"/>
</dbReference>
<proteinExistence type="predicted"/>
<organism evidence="2 3">
    <name type="scientific">Vibrio genomosp. F10 str. ZF-129</name>
    <dbReference type="NCBI Taxonomy" id="1187848"/>
    <lineage>
        <taxon>Bacteria</taxon>
        <taxon>Pseudomonadati</taxon>
        <taxon>Pseudomonadota</taxon>
        <taxon>Gammaproteobacteria</taxon>
        <taxon>Vibrionales</taxon>
        <taxon>Vibrionaceae</taxon>
        <taxon>Vibrio</taxon>
    </lineage>
</organism>
<dbReference type="eggNOG" id="COG3209">
    <property type="taxonomic scope" value="Bacteria"/>
</dbReference>
<dbReference type="Proteomes" id="UP000094741">
    <property type="component" value="Unassembled WGS sequence"/>
</dbReference>
<dbReference type="AlphaFoldDB" id="A0A1E5BAZ0"/>
<keyword evidence="1" id="KW-0472">Membrane</keyword>
<reference evidence="2 3" key="1">
    <citation type="journal article" date="2012" name="Science">
        <title>Ecological populations of bacteria act as socially cohesive units of antibiotic production and resistance.</title>
        <authorList>
            <person name="Cordero O.X."/>
            <person name="Wildschutte H."/>
            <person name="Kirkup B."/>
            <person name="Proehl S."/>
            <person name="Ngo L."/>
            <person name="Hussain F."/>
            <person name="Le Roux F."/>
            <person name="Mincer T."/>
            <person name="Polz M.F."/>
        </authorList>
    </citation>
    <scope>NUCLEOTIDE SEQUENCE [LARGE SCALE GENOMIC DNA]</scope>
    <source>
        <strain evidence="2 3">ZF-129</strain>
    </source>
</reference>
<dbReference type="Gene3D" id="2.180.10.10">
    <property type="entry name" value="RHS repeat-associated core"/>
    <property type="match status" value="1"/>
</dbReference>
<dbReference type="OrthoDB" id="5905222at2"/>